<accession>A0A6N4SPK9</accession>
<feature type="transmembrane region" description="Helical" evidence="1">
    <location>
        <begin position="43"/>
        <end position="64"/>
    </location>
</feature>
<dbReference type="OrthoDB" id="963379at2"/>
<organism evidence="2 3">
    <name type="scientific">Cytophaga hutchinsonii (strain ATCC 33406 / DSM 1761 / CIP 103989 / NBRC 15051 / NCIMB 9469 / D465)</name>
    <dbReference type="NCBI Taxonomy" id="269798"/>
    <lineage>
        <taxon>Bacteria</taxon>
        <taxon>Pseudomonadati</taxon>
        <taxon>Bacteroidota</taxon>
        <taxon>Cytophagia</taxon>
        <taxon>Cytophagales</taxon>
        <taxon>Cytophagaceae</taxon>
        <taxon>Cytophaga</taxon>
    </lineage>
</organism>
<sequence length="70" mass="7605">MSKEKLVFSSINYIIMIAGVLLMVIGYFIMASDTEEYGFGTKGLTVGPLIVLLGLIVEVAAIFYSPKKEA</sequence>
<evidence type="ECO:0000256" key="1">
    <source>
        <dbReference type="SAM" id="Phobius"/>
    </source>
</evidence>
<keyword evidence="1" id="KW-1133">Transmembrane helix</keyword>
<dbReference type="EMBL" id="CP000383">
    <property type="protein sequence ID" value="ABG58227.1"/>
    <property type="molecule type" value="Genomic_DNA"/>
</dbReference>
<gene>
    <name evidence="2" type="ordered locus">CHU_0950</name>
</gene>
<feature type="transmembrane region" description="Helical" evidence="1">
    <location>
        <begin position="12"/>
        <end position="31"/>
    </location>
</feature>
<dbReference type="Pfam" id="PF11297">
    <property type="entry name" value="DUF3098"/>
    <property type="match status" value="1"/>
</dbReference>
<dbReference type="RefSeq" id="WP_011584342.1">
    <property type="nucleotide sequence ID" value="NC_008255.1"/>
</dbReference>
<dbReference type="KEGG" id="chu:CHU_0950"/>
<evidence type="ECO:0000313" key="3">
    <source>
        <dbReference type="Proteomes" id="UP000001822"/>
    </source>
</evidence>
<reference evidence="2 3" key="1">
    <citation type="journal article" date="2007" name="Appl. Environ. Microbiol.">
        <title>Genome sequence of the cellulolytic gliding bacterium Cytophaga hutchinsonii.</title>
        <authorList>
            <person name="Xie G."/>
            <person name="Bruce D.C."/>
            <person name="Challacombe J.F."/>
            <person name="Chertkov O."/>
            <person name="Detter J.C."/>
            <person name="Gilna P."/>
            <person name="Han C.S."/>
            <person name="Lucas S."/>
            <person name="Misra M."/>
            <person name="Myers G.L."/>
            <person name="Richardson P."/>
            <person name="Tapia R."/>
            <person name="Thayer N."/>
            <person name="Thompson L.S."/>
            <person name="Brettin T.S."/>
            <person name="Henrissat B."/>
            <person name="Wilson D.B."/>
            <person name="McBride M.J."/>
        </authorList>
    </citation>
    <scope>NUCLEOTIDE SEQUENCE [LARGE SCALE GENOMIC DNA]</scope>
    <source>
        <strain evidence="3">ATCC 33406 / DSM 1761 / CIP 103989 / NBRC 15051 / NCIMB 9469 / D465</strain>
    </source>
</reference>
<proteinExistence type="predicted"/>
<evidence type="ECO:0008006" key="4">
    <source>
        <dbReference type="Google" id="ProtNLM"/>
    </source>
</evidence>
<keyword evidence="3" id="KW-1185">Reference proteome</keyword>
<dbReference type="Proteomes" id="UP000001822">
    <property type="component" value="Chromosome"/>
</dbReference>
<name>A0A6N4SPK9_CYTH3</name>
<dbReference type="AlphaFoldDB" id="A0A6N4SPK9"/>
<protein>
    <recommendedName>
        <fullName evidence="4">DUF3098 domain-containing protein</fullName>
    </recommendedName>
</protein>
<dbReference type="InterPro" id="IPR021448">
    <property type="entry name" value="DUF3098"/>
</dbReference>
<evidence type="ECO:0000313" key="2">
    <source>
        <dbReference type="EMBL" id="ABG58227.1"/>
    </source>
</evidence>
<keyword evidence="1" id="KW-0472">Membrane</keyword>
<keyword evidence="1" id="KW-0812">Transmembrane</keyword>